<dbReference type="InterPro" id="IPR032369">
    <property type="entry name" value="DUF4872"/>
</dbReference>
<evidence type="ECO:0000259" key="2">
    <source>
        <dbReference type="Pfam" id="PF16169"/>
    </source>
</evidence>
<dbReference type="RefSeq" id="WP_045169445.1">
    <property type="nucleotide sequence ID" value="NZ_CP113865.1"/>
</dbReference>
<sequence>MKIISDIKPKRGSLVDCRIQSFCDMVGYYKKSFILPYYCFGIGEGLAFCYWQERRTKIPLIVMIGRKIDVERIFTRKIGLKLSVFYPNKYNAADNNQDLINLIDNDIPVIADVDRFYLDYINELYGKKHFGLHSVLVVGYRIKDEVEFALYDFVSENLIWYPSNKLYLARISNWQPFAPKGRIYTMSISNEVTRLYDEKLIRDAIVSNCKSLLTPNATSGVLAMKLLGEEIKKLRTYANIQKNNHLINLQLRMINLYLREYEPTQTFYRMIYAYFLKEASQVGNLSILEEFACEFEEIASKWKKLSENLEIKTRLEEKLYICGEELIKLSVLEESVLKRLQNALIN</sequence>
<feature type="domain" description="DUF4872" evidence="2">
    <location>
        <begin position="165"/>
        <end position="340"/>
    </location>
</feature>
<dbReference type="Proteomes" id="UP001164909">
    <property type="component" value="Chromosome"/>
</dbReference>
<gene>
    <name evidence="3" type="ORF">OTK00_001157</name>
</gene>
<feature type="domain" description="Butirosin biosynthesis protein H N-terminal" evidence="1">
    <location>
        <begin position="38"/>
        <end position="144"/>
    </location>
</feature>
<dbReference type="Pfam" id="PF16169">
    <property type="entry name" value="DUF4872"/>
    <property type="match status" value="1"/>
</dbReference>
<accession>A0ABY7BQ59</accession>
<evidence type="ECO:0000259" key="1">
    <source>
        <dbReference type="Pfam" id="PF14399"/>
    </source>
</evidence>
<evidence type="ECO:0000313" key="4">
    <source>
        <dbReference type="Proteomes" id="UP001164909"/>
    </source>
</evidence>
<keyword evidence="4" id="KW-1185">Reference proteome</keyword>
<proteinExistence type="predicted"/>
<dbReference type="InterPro" id="IPR026935">
    <property type="entry name" value="BtrH_N"/>
</dbReference>
<dbReference type="EMBL" id="CP113865">
    <property type="protein sequence ID" value="WAM34984.1"/>
    <property type="molecule type" value="Genomic_DNA"/>
</dbReference>
<name>A0ABY7BQ59_9FIRM</name>
<dbReference type="Pfam" id="PF14399">
    <property type="entry name" value="BtrH_N"/>
    <property type="match status" value="1"/>
</dbReference>
<evidence type="ECO:0000313" key="3">
    <source>
        <dbReference type="EMBL" id="WAM34984.1"/>
    </source>
</evidence>
<protein>
    <submittedName>
        <fullName evidence="3">BtrH N-terminal domain-containing protein</fullName>
    </submittedName>
</protein>
<reference evidence="3" key="1">
    <citation type="submission" date="2022-12" db="EMBL/GenBank/DDBJ databases">
        <authorList>
            <person name="Bing R.G."/>
            <person name="Willard D.J."/>
            <person name="Manesh M.J.H."/>
            <person name="Laemthong T."/>
            <person name="Crosby J.R."/>
            <person name="Kelly R.M."/>
        </authorList>
    </citation>
    <scope>NUCLEOTIDE SEQUENCE</scope>
    <source>
        <strain evidence="3">DSM 8990</strain>
    </source>
</reference>
<organism evidence="3 4">
    <name type="scientific">Caldicellulosiruptor morganii</name>
    <dbReference type="NCBI Taxonomy" id="1387555"/>
    <lineage>
        <taxon>Bacteria</taxon>
        <taxon>Bacillati</taxon>
        <taxon>Bacillota</taxon>
        <taxon>Bacillota incertae sedis</taxon>
        <taxon>Caldicellulosiruptorales</taxon>
        <taxon>Caldicellulosiruptoraceae</taxon>
        <taxon>Caldicellulosiruptor</taxon>
    </lineage>
</organism>